<feature type="region of interest" description="Disordered" evidence="1">
    <location>
        <begin position="23"/>
        <end position="87"/>
    </location>
</feature>
<feature type="compositionally biased region" description="Basic and acidic residues" evidence="1">
    <location>
        <begin position="23"/>
        <end position="39"/>
    </location>
</feature>
<dbReference type="AlphaFoldDB" id="A0A0E9UQW9"/>
<protein>
    <submittedName>
        <fullName evidence="2">Uncharacterized protein</fullName>
    </submittedName>
</protein>
<sequence>MRKCDSVCVTHVCVFISEREREVKRGQEERRRDGEREGYGDLLSVSGDGQEAQEQQHGPAHVHHVTAWHQHAGGLSLAGSRSGPISG</sequence>
<reference evidence="2" key="1">
    <citation type="submission" date="2014-11" db="EMBL/GenBank/DDBJ databases">
        <authorList>
            <person name="Amaro Gonzalez C."/>
        </authorList>
    </citation>
    <scope>NUCLEOTIDE SEQUENCE</scope>
</reference>
<evidence type="ECO:0000313" key="2">
    <source>
        <dbReference type="EMBL" id="JAH68161.1"/>
    </source>
</evidence>
<proteinExistence type="predicted"/>
<evidence type="ECO:0000256" key="1">
    <source>
        <dbReference type="SAM" id="MobiDB-lite"/>
    </source>
</evidence>
<name>A0A0E9UQW9_ANGAN</name>
<dbReference type="EMBL" id="GBXM01040416">
    <property type="protein sequence ID" value="JAH68161.1"/>
    <property type="molecule type" value="Transcribed_RNA"/>
</dbReference>
<accession>A0A0E9UQW9</accession>
<reference evidence="2" key="2">
    <citation type="journal article" date="2015" name="Fish Shellfish Immunol.">
        <title>Early steps in the European eel (Anguilla anguilla)-Vibrio vulnificus interaction in the gills: Role of the RtxA13 toxin.</title>
        <authorList>
            <person name="Callol A."/>
            <person name="Pajuelo D."/>
            <person name="Ebbesson L."/>
            <person name="Teles M."/>
            <person name="MacKenzie S."/>
            <person name="Amaro C."/>
        </authorList>
    </citation>
    <scope>NUCLEOTIDE SEQUENCE</scope>
</reference>
<feature type="compositionally biased region" description="Low complexity" evidence="1">
    <location>
        <begin position="72"/>
        <end position="87"/>
    </location>
</feature>
<organism evidence="2">
    <name type="scientific">Anguilla anguilla</name>
    <name type="common">European freshwater eel</name>
    <name type="synonym">Muraena anguilla</name>
    <dbReference type="NCBI Taxonomy" id="7936"/>
    <lineage>
        <taxon>Eukaryota</taxon>
        <taxon>Metazoa</taxon>
        <taxon>Chordata</taxon>
        <taxon>Craniata</taxon>
        <taxon>Vertebrata</taxon>
        <taxon>Euteleostomi</taxon>
        <taxon>Actinopterygii</taxon>
        <taxon>Neopterygii</taxon>
        <taxon>Teleostei</taxon>
        <taxon>Anguilliformes</taxon>
        <taxon>Anguillidae</taxon>
        <taxon>Anguilla</taxon>
    </lineage>
</organism>